<sequence>MKYTIPKMIVLGSLLLTALAAEAKTWRVNRTPGVHADFTQLQLAHNNAEVRAGDTIYLEGAEDLYNSFALSKRLVIIGTGYFLAENPGLQYRPLMAQLGSLTIDSSASGTELYGLKISNLYINSDVDNIRIIGCSTSLNGNTSRLNQRMSNWVVNKCYLYSVSYSGANYVFENLQLTNCIIASSVNVPYASNTLFRNNVVSSVVTLANAYVANNIFLTNSTGLSFVNCAVKHNLSSTNNLPADNNNQRSVDMTTVYRGAANGTAETRFQLIPGSPAIGAGEPVNGVTPDIGPFGTPDPYRLSGIPPIPTIYALTVPSAIPTTATSMTVTVSTRSNN</sequence>
<evidence type="ECO:0000256" key="1">
    <source>
        <dbReference type="SAM" id="SignalP"/>
    </source>
</evidence>
<dbReference type="InterPro" id="IPR012334">
    <property type="entry name" value="Pectin_lyas_fold"/>
</dbReference>
<dbReference type="EMBL" id="CP119311">
    <property type="protein sequence ID" value="WEK37891.1"/>
    <property type="molecule type" value="Genomic_DNA"/>
</dbReference>
<organism evidence="2 3">
    <name type="scientific">Candidatus Pseudobacter hemicellulosilyticus</name>
    <dbReference type="NCBI Taxonomy" id="3121375"/>
    <lineage>
        <taxon>Bacteria</taxon>
        <taxon>Pseudomonadati</taxon>
        <taxon>Bacteroidota</taxon>
        <taxon>Chitinophagia</taxon>
        <taxon>Chitinophagales</taxon>
        <taxon>Chitinophagaceae</taxon>
        <taxon>Pseudobacter</taxon>
    </lineage>
</organism>
<dbReference type="SUPFAM" id="SSF51126">
    <property type="entry name" value="Pectin lyase-like"/>
    <property type="match status" value="1"/>
</dbReference>
<name>A0AAJ5WVE5_9BACT</name>
<reference evidence="2" key="1">
    <citation type="submission" date="2023-03" db="EMBL/GenBank/DDBJ databases">
        <title>Andean soil-derived lignocellulolytic bacterial consortium as a source of novel taxa and putative plastic-active enzymes.</title>
        <authorList>
            <person name="Diaz-Garcia L."/>
            <person name="Chuvochina M."/>
            <person name="Feuerriegel G."/>
            <person name="Bunk B."/>
            <person name="Sproer C."/>
            <person name="Streit W.R."/>
            <person name="Rodriguez L.M."/>
            <person name="Overmann J."/>
            <person name="Jimenez D.J."/>
        </authorList>
    </citation>
    <scope>NUCLEOTIDE SEQUENCE</scope>
    <source>
        <strain evidence="2">MAG 7</strain>
    </source>
</reference>
<evidence type="ECO:0000313" key="3">
    <source>
        <dbReference type="Proteomes" id="UP001220610"/>
    </source>
</evidence>
<keyword evidence="1" id="KW-0732">Signal</keyword>
<protein>
    <recommendedName>
        <fullName evidence="4">Right handed beta helix domain-containing protein</fullName>
    </recommendedName>
</protein>
<evidence type="ECO:0000313" key="2">
    <source>
        <dbReference type="EMBL" id="WEK37891.1"/>
    </source>
</evidence>
<feature type="chain" id="PRO_5042503452" description="Right handed beta helix domain-containing protein" evidence="1">
    <location>
        <begin position="24"/>
        <end position="336"/>
    </location>
</feature>
<dbReference type="AlphaFoldDB" id="A0AAJ5WVE5"/>
<dbReference type="Proteomes" id="UP001220610">
    <property type="component" value="Chromosome"/>
</dbReference>
<dbReference type="Gene3D" id="2.160.20.10">
    <property type="entry name" value="Single-stranded right-handed beta-helix, Pectin lyase-like"/>
    <property type="match status" value="1"/>
</dbReference>
<dbReference type="InterPro" id="IPR011050">
    <property type="entry name" value="Pectin_lyase_fold/virulence"/>
</dbReference>
<accession>A0AAJ5WVE5</accession>
<gene>
    <name evidence="2" type="ORF">P0Y53_10285</name>
</gene>
<proteinExistence type="predicted"/>
<evidence type="ECO:0008006" key="4">
    <source>
        <dbReference type="Google" id="ProtNLM"/>
    </source>
</evidence>
<feature type="signal peptide" evidence="1">
    <location>
        <begin position="1"/>
        <end position="23"/>
    </location>
</feature>